<evidence type="ECO:0000313" key="4">
    <source>
        <dbReference type="Proteomes" id="UP000469558"/>
    </source>
</evidence>
<sequence>MARRTIFTTVTALPSGISRESVMGTLSDHFEMIDLNPLVEERHPIKSPNYASAEEYHCRWYQLTDMIRILPGGLYSHKITYNVCFHDLSNGLQTHVYAPMGLNIKGKWTLGGWLPGELREAIELGFDIPMSGLWLREDVDMKCNIFMTNFVKRTLKKAHARLVERLLVKAQLLGVDAYNANLKMHRPSLASKRPESPETAVGLRNSPSITGTASSHKFEISPTDLGPRFLDIDIRRRSLDSVDYYSPTKLSSSSAVLYDQILESFSKPLTDHAVELEA</sequence>
<dbReference type="PANTHER" id="PTHR38117:SF2">
    <property type="entry name" value="NACHT AND WD40 DOMAIN PROTEIN"/>
    <property type="match status" value="1"/>
</dbReference>
<dbReference type="Pfam" id="PF23155">
    <property type="entry name" value="DUF7053"/>
    <property type="match status" value="1"/>
</dbReference>
<evidence type="ECO:0000259" key="2">
    <source>
        <dbReference type="Pfam" id="PF23155"/>
    </source>
</evidence>
<gene>
    <name evidence="3" type="ORF">LSUE1_G009189</name>
</gene>
<dbReference type="Proteomes" id="UP000469558">
    <property type="component" value="Unassembled WGS sequence"/>
</dbReference>
<dbReference type="InterPro" id="IPR055481">
    <property type="entry name" value="DUF7053"/>
</dbReference>
<accession>A0A8T9C9P6</accession>
<proteinExistence type="predicted"/>
<protein>
    <recommendedName>
        <fullName evidence="2">DUF7053 domain-containing protein</fullName>
    </recommendedName>
</protein>
<keyword evidence="4" id="KW-1185">Reference proteome</keyword>
<evidence type="ECO:0000256" key="1">
    <source>
        <dbReference type="SAM" id="MobiDB-lite"/>
    </source>
</evidence>
<organism evidence="3 4">
    <name type="scientific">Lachnellula suecica</name>
    <dbReference type="NCBI Taxonomy" id="602035"/>
    <lineage>
        <taxon>Eukaryota</taxon>
        <taxon>Fungi</taxon>
        <taxon>Dikarya</taxon>
        <taxon>Ascomycota</taxon>
        <taxon>Pezizomycotina</taxon>
        <taxon>Leotiomycetes</taxon>
        <taxon>Helotiales</taxon>
        <taxon>Lachnaceae</taxon>
        <taxon>Lachnellula</taxon>
    </lineage>
</organism>
<dbReference type="AlphaFoldDB" id="A0A8T9C9P6"/>
<dbReference type="PANTHER" id="PTHR38117">
    <property type="entry name" value="NACHT AND WD40 DOMAIN PROTEIN"/>
    <property type="match status" value="1"/>
</dbReference>
<name>A0A8T9C9P6_9HELO</name>
<comment type="caution">
    <text evidence="3">The sequence shown here is derived from an EMBL/GenBank/DDBJ whole genome shotgun (WGS) entry which is preliminary data.</text>
</comment>
<evidence type="ECO:0000313" key="3">
    <source>
        <dbReference type="EMBL" id="TVY82445.1"/>
    </source>
</evidence>
<feature type="region of interest" description="Disordered" evidence="1">
    <location>
        <begin position="189"/>
        <end position="220"/>
    </location>
</feature>
<feature type="domain" description="DUF7053" evidence="2">
    <location>
        <begin position="3"/>
        <end position="171"/>
    </location>
</feature>
<feature type="compositionally biased region" description="Polar residues" evidence="1">
    <location>
        <begin position="205"/>
        <end position="215"/>
    </location>
</feature>
<dbReference type="OrthoDB" id="3246050at2759"/>
<dbReference type="EMBL" id="QGMK01000317">
    <property type="protein sequence ID" value="TVY82445.1"/>
    <property type="molecule type" value="Genomic_DNA"/>
</dbReference>
<reference evidence="3 4" key="1">
    <citation type="submission" date="2018-05" db="EMBL/GenBank/DDBJ databases">
        <title>Genome sequencing and assembly of the regulated plant pathogen Lachnellula willkommii and related sister species for the development of diagnostic species identification markers.</title>
        <authorList>
            <person name="Giroux E."/>
            <person name="Bilodeau G."/>
        </authorList>
    </citation>
    <scope>NUCLEOTIDE SEQUENCE [LARGE SCALE GENOMIC DNA]</scope>
    <source>
        <strain evidence="3 4">CBS 268.59</strain>
    </source>
</reference>